<reference evidence="20 28" key="5">
    <citation type="journal article" date="2019" name="Sci. Rep.">
        <title>Evolutionary mechanism leading to the multi-cagA genotype in Helicobacter pylori.</title>
        <authorList>
            <person name="Su H."/>
            <person name="Tissera K."/>
            <person name="Jang S."/>
            <person name="Choi Y.H."/>
            <person name="Kim A."/>
            <person name="Cho Y.J."/>
            <person name="Li M."/>
            <person name="Gunawardhana N."/>
            <person name="Merrell D.S."/>
            <person name="Ge L."/>
            <person name="Cha J.H."/>
        </authorList>
    </citation>
    <scope>NUCLEOTIDE SEQUENCE [LARGE SCALE GENOMIC DNA]</scope>
    <source>
        <strain evidence="20 28">B140</strain>
    </source>
</reference>
<evidence type="ECO:0000313" key="24">
    <source>
        <dbReference type="Proteomes" id="UP000037777"/>
    </source>
</evidence>
<organism evidence="17 24">
    <name type="scientific">Helicobacter pylori</name>
    <name type="common">Campylobacter pylori</name>
    <dbReference type="NCBI Taxonomy" id="210"/>
    <lineage>
        <taxon>Bacteria</taxon>
        <taxon>Pseudomonadati</taxon>
        <taxon>Campylobacterota</taxon>
        <taxon>Epsilonproteobacteria</taxon>
        <taxon>Campylobacterales</taxon>
        <taxon>Helicobacteraceae</taxon>
        <taxon>Helicobacter</taxon>
    </lineage>
</organism>
<dbReference type="InterPro" id="IPR036249">
    <property type="entry name" value="Thioredoxin-like_sf"/>
</dbReference>
<dbReference type="GO" id="GO:0034599">
    <property type="term" value="P:cellular response to oxidative stress"/>
    <property type="evidence" value="ECO:0007669"/>
    <property type="project" value="TreeGrafter"/>
</dbReference>
<evidence type="ECO:0000313" key="27">
    <source>
        <dbReference type="Proteomes" id="UP000306692"/>
    </source>
</evidence>
<evidence type="ECO:0000313" key="22">
    <source>
        <dbReference type="EMBL" id="RVY29676.1"/>
    </source>
</evidence>
<dbReference type="EC" id="1.11.1.24" evidence="3"/>
<dbReference type="Gene3D" id="3.40.30.10">
    <property type="entry name" value="Glutaredoxin"/>
    <property type="match status" value="1"/>
</dbReference>
<sequence length="152" mass="17102">MEKLEVGQLAPDFRLKNSDGVEISLKDLLHKKVVLYFYPKDNTPGCTLEAKDFSALFSEFEKKNAVVVGVSPDNAQSHQKFISQCSLNVILLCDEDKKAANLYKAYGKRMLYGKEHLGIIRSTFIINTQGVLEKCFYNVKAKGHAQKVLESL</sequence>
<comment type="catalytic activity">
    <reaction evidence="12">
        <text>a hydroperoxide + [thioredoxin]-dithiol = an alcohol + [thioredoxin]-disulfide + H2O</text>
        <dbReference type="Rhea" id="RHEA:62620"/>
        <dbReference type="Rhea" id="RHEA-COMP:10698"/>
        <dbReference type="Rhea" id="RHEA-COMP:10700"/>
        <dbReference type="ChEBI" id="CHEBI:15377"/>
        <dbReference type="ChEBI" id="CHEBI:29950"/>
        <dbReference type="ChEBI" id="CHEBI:30879"/>
        <dbReference type="ChEBI" id="CHEBI:35924"/>
        <dbReference type="ChEBI" id="CHEBI:50058"/>
        <dbReference type="EC" id="1.11.1.24"/>
    </reaction>
</comment>
<keyword evidence="6" id="KW-0560">Oxidoreductase</keyword>
<dbReference type="GO" id="GO:0045454">
    <property type="term" value="P:cell redox homeostasis"/>
    <property type="evidence" value="ECO:0007669"/>
    <property type="project" value="TreeGrafter"/>
</dbReference>
<reference evidence="22 26" key="3">
    <citation type="submission" date="2018-10" db="EMBL/GenBank/DDBJ databases">
        <title>Genetic determinants and prediction of antibiotic resistance phenotypes in Helicobacter pylori.</title>
        <authorList>
            <person name="Wagner K."/>
        </authorList>
    </citation>
    <scope>NUCLEOTIDE SEQUENCE [LARGE SCALE GENOMIC DNA]</scope>
    <source>
        <strain evidence="22 26">ZH15</strain>
    </source>
</reference>
<evidence type="ECO:0000256" key="5">
    <source>
        <dbReference type="ARBA" id="ARBA00022862"/>
    </source>
</evidence>
<dbReference type="RefSeq" id="WP_000412952.1">
    <property type="nucleotide sequence ID" value="NZ_AP017330.1"/>
</dbReference>
<dbReference type="EMBL" id="VAPN01000003">
    <property type="protein sequence ID" value="TLR85566.1"/>
    <property type="molecule type" value="Genomic_DNA"/>
</dbReference>
<evidence type="ECO:0000256" key="15">
    <source>
        <dbReference type="PIRSR" id="PIRSR000239-1"/>
    </source>
</evidence>
<evidence type="ECO:0000313" key="30">
    <source>
        <dbReference type="Proteomes" id="UP000502945"/>
    </source>
</evidence>
<keyword evidence="8" id="KW-0676">Redox-active center</keyword>
<dbReference type="Proteomes" id="UP000502945">
    <property type="component" value="Chromosome"/>
</dbReference>
<reference evidence="18 29" key="7">
    <citation type="journal article" date="2020" name="J. Clin. Microbiol.">
        <title>Helicobacter pylori infections in the Bronx, New York: Surveying Antibiotic Susceptibility and Strain Lineage by Whole-genome Sequencing.</title>
        <authorList>
            <person name="Saranathan R."/>
            <person name="Levi M.H."/>
            <person name="Wattam A.R."/>
            <person name="Malek A."/>
            <person name="Asare E."/>
            <person name="Behin D.S."/>
            <person name="Pan D.H."/>
            <person name="Jacobs W.R."/>
            <person name="Szymczak W.A."/>
        </authorList>
    </citation>
    <scope>NUCLEOTIDE SEQUENCE [LARGE SCALE GENOMIC DNA]</scope>
    <source>
        <strain evidence="18 29">MHP34</strain>
    </source>
</reference>
<comment type="function">
    <text evidence="1">Thiol-specific peroxidase that catalyzes the reduction of hydrogen peroxide and organic hydroperoxides to water and alcohols, respectively. Plays a role in cell protection against oxidative stress by detoxifying peroxides and as sensor of hydrogen peroxide-mediated signaling events.</text>
</comment>
<dbReference type="EMBL" id="WADI01000002">
    <property type="protein sequence ID" value="MUU40385.1"/>
    <property type="molecule type" value="Genomic_DNA"/>
</dbReference>
<evidence type="ECO:0000313" key="19">
    <source>
        <dbReference type="EMBL" id="PDW29230.1"/>
    </source>
</evidence>
<evidence type="ECO:0000313" key="26">
    <source>
        <dbReference type="Proteomes" id="UP000288766"/>
    </source>
</evidence>
<evidence type="ECO:0000313" key="20">
    <source>
        <dbReference type="EMBL" id="QDY61208.1"/>
    </source>
</evidence>
<reference evidence="21 30" key="8">
    <citation type="submission" date="2020-05" db="EMBL/GenBank/DDBJ databases">
        <title>Proteome, Transcriptome, Methylome of different strains of Helicobacter pylori.</title>
        <authorList>
            <person name="Butenko I."/>
            <person name="Fedorov D."/>
            <person name="Babenko V."/>
            <person name="Manolov A."/>
            <person name="Boldyreva D."/>
            <person name="Klimina K."/>
            <person name="Veselovski V."/>
            <person name="Malahova M."/>
            <person name="Semashko T."/>
            <person name="Semenov I."/>
            <person name="Govorun V."/>
        </authorList>
    </citation>
    <scope>NUCLEOTIDE SEQUENCE [LARGE SCALE GENOMIC DNA]</scope>
    <source>
        <strain evidence="21 30">HPY</strain>
    </source>
</reference>
<dbReference type="PANTHER" id="PTHR42801:SF4">
    <property type="entry name" value="AHPC_TSA FAMILY PROTEIN"/>
    <property type="match status" value="1"/>
</dbReference>
<keyword evidence="5" id="KW-0049">Antioxidant</keyword>
<dbReference type="EMBL" id="MBGM01000024">
    <property type="protein sequence ID" value="PDW29230.1"/>
    <property type="molecule type" value="Genomic_DNA"/>
</dbReference>
<evidence type="ECO:0000256" key="10">
    <source>
        <dbReference type="ARBA" id="ARBA00038489"/>
    </source>
</evidence>
<dbReference type="GO" id="GO:0005737">
    <property type="term" value="C:cytoplasm"/>
    <property type="evidence" value="ECO:0007669"/>
    <property type="project" value="TreeGrafter"/>
</dbReference>
<dbReference type="Proteomes" id="UP000037777">
    <property type="component" value="Unassembled WGS sequence"/>
</dbReference>
<dbReference type="EMBL" id="RJEO01000005">
    <property type="protein sequence ID" value="RVY29676.1"/>
    <property type="molecule type" value="Genomic_DNA"/>
</dbReference>
<evidence type="ECO:0000256" key="14">
    <source>
        <dbReference type="ARBA" id="ARBA00078138"/>
    </source>
</evidence>
<evidence type="ECO:0000256" key="4">
    <source>
        <dbReference type="ARBA" id="ARBA00022559"/>
    </source>
</evidence>
<dbReference type="Proteomes" id="UP000320851">
    <property type="component" value="Chromosome"/>
</dbReference>
<reference evidence="17 24" key="1">
    <citation type="submission" date="2015-08" db="EMBL/GenBank/DDBJ databases">
        <title>Comparative genomics of Helicobacter pylori strains.</title>
        <authorList>
            <person name="Kumar N."/>
            <person name="Albert M.J."/>
            <person name="Al-Akbal H.M."/>
            <person name="Ahmed N."/>
        </authorList>
    </citation>
    <scope>NUCLEOTIDE SEQUENCE [LARGE SCALE GENOMIC DNA]</scope>
    <source>
        <strain evidence="17 24">59</strain>
    </source>
</reference>
<dbReference type="OMA" id="PKKFMGK"/>
<dbReference type="FunFam" id="3.40.30.10:FF:000007">
    <property type="entry name" value="Thioredoxin-dependent thiol peroxidase"/>
    <property type="match status" value="1"/>
</dbReference>
<dbReference type="InterPro" id="IPR013766">
    <property type="entry name" value="Thioredoxin_domain"/>
</dbReference>
<evidence type="ECO:0000256" key="2">
    <source>
        <dbReference type="ARBA" id="ARBA00011245"/>
    </source>
</evidence>
<dbReference type="PIRSF" id="PIRSF000239">
    <property type="entry name" value="AHPC"/>
    <property type="match status" value="1"/>
</dbReference>
<gene>
    <name evidence="17" type="ORF">AM496_04830</name>
    <name evidence="19" type="ORF">BB451_02530</name>
    <name evidence="20" type="ORF">CV728_06930</name>
    <name evidence="22" type="ORF">ECC12_02990</name>
    <name evidence="23" type="ORF">EGM89_03970</name>
    <name evidence="18" type="ORF">F7209_01050</name>
    <name evidence="21" type="ORF">HK440_01580</name>
</gene>
<dbReference type="InterPro" id="IPR024706">
    <property type="entry name" value="Peroxiredoxin_AhpC-typ"/>
</dbReference>
<dbReference type="InterPro" id="IPR050924">
    <property type="entry name" value="Peroxiredoxin_BCP/PrxQ"/>
</dbReference>
<dbReference type="EMBL" id="CP053396">
    <property type="protein sequence ID" value="QJW43170.1"/>
    <property type="molecule type" value="Genomic_DNA"/>
</dbReference>
<dbReference type="EMBL" id="CP024948">
    <property type="protein sequence ID" value="QDY61208.1"/>
    <property type="molecule type" value="Genomic_DNA"/>
</dbReference>
<evidence type="ECO:0000313" key="29">
    <source>
        <dbReference type="Proteomes" id="UP000470837"/>
    </source>
</evidence>
<dbReference type="Proteomes" id="UP000288766">
    <property type="component" value="Unassembled WGS sequence"/>
</dbReference>
<evidence type="ECO:0000313" key="21">
    <source>
        <dbReference type="EMBL" id="QJW43170.1"/>
    </source>
</evidence>
<dbReference type="Pfam" id="PF00578">
    <property type="entry name" value="AhpC-TSA"/>
    <property type="match status" value="1"/>
</dbReference>
<evidence type="ECO:0000313" key="23">
    <source>
        <dbReference type="EMBL" id="TLR85566.1"/>
    </source>
</evidence>
<dbReference type="PANTHER" id="PTHR42801">
    <property type="entry name" value="THIOREDOXIN-DEPENDENT PEROXIDE REDUCTASE"/>
    <property type="match status" value="1"/>
</dbReference>
<evidence type="ECO:0000259" key="16">
    <source>
        <dbReference type="PROSITE" id="PS51352"/>
    </source>
</evidence>
<accession>A0A024C629</accession>
<comment type="subunit">
    <text evidence="2">Monomer.</text>
</comment>
<evidence type="ECO:0000256" key="8">
    <source>
        <dbReference type="ARBA" id="ARBA00023284"/>
    </source>
</evidence>
<dbReference type="PROSITE" id="PS51352">
    <property type="entry name" value="THIOREDOXIN_2"/>
    <property type="match status" value="1"/>
</dbReference>
<evidence type="ECO:0000256" key="1">
    <source>
        <dbReference type="ARBA" id="ARBA00003330"/>
    </source>
</evidence>
<proteinExistence type="inferred from homology"/>
<reference evidence="23 27" key="4">
    <citation type="submission" date="2018-11" db="EMBL/GenBank/DDBJ databases">
        <title>The project aimed at sequencing of H. pylori N6 laboratory stock and two of its isogenic mutants deficient in activity of a serine protease HtrA in order to find the possible suppressor mutations.</title>
        <authorList>
            <person name="Strapagiel D."/>
            <person name="Lach J."/>
            <person name="Zarzecka U."/>
            <person name="Backert S."/>
            <person name="Pawlik A."/>
        </authorList>
    </citation>
    <scope>NUCLEOTIDE SEQUENCE [LARGE SCALE GENOMIC DNA]</scope>
    <source>
        <strain evidence="23 27">N6</strain>
    </source>
</reference>
<evidence type="ECO:0000313" key="17">
    <source>
        <dbReference type="EMBL" id="KOS33125.1"/>
    </source>
</evidence>
<evidence type="ECO:0000256" key="3">
    <source>
        <dbReference type="ARBA" id="ARBA00013017"/>
    </source>
</evidence>
<dbReference type="CDD" id="cd03017">
    <property type="entry name" value="PRX_BCP"/>
    <property type="match status" value="1"/>
</dbReference>
<dbReference type="InterPro" id="IPR000866">
    <property type="entry name" value="AhpC/TSA"/>
</dbReference>
<protein>
    <recommendedName>
        <fullName evidence="13">Putative peroxiredoxin bcp</fullName>
        <ecNumber evidence="3">1.11.1.24</ecNumber>
    </recommendedName>
    <alternativeName>
        <fullName evidence="14">Bacterioferritin comigratory protein homolog</fullName>
    </alternativeName>
    <alternativeName>
        <fullName evidence="9">Thioredoxin peroxidase</fullName>
    </alternativeName>
    <alternativeName>
        <fullName evidence="11">Thioredoxin-dependent peroxiredoxin Bcp</fullName>
    </alternativeName>
</protein>
<evidence type="ECO:0000313" key="28">
    <source>
        <dbReference type="Proteomes" id="UP000320851"/>
    </source>
</evidence>
<evidence type="ECO:0000256" key="7">
    <source>
        <dbReference type="ARBA" id="ARBA00023157"/>
    </source>
</evidence>
<evidence type="ECO:0000256" key="13">
    <source>
        <dbReference type="ARBA" id="ARBA00072587"/>
    </source>
</evidence>
<evidence type="ECO:0000256" key="6">
    <source>
        <dbReference type="ARBA" id="ARBA00023002"/>
    </source>
</evidence>
<dbReference type="eggNOG" id="COG1225">
    <property type="taxonomic scope" value="Bacteria"/>
</dbReference>
<feature type="active site" description="Cysteine sulfenic acid (-SOH) intermediate; for peroxidase activity" evidence="15">
    <location>
        <position position="46"/>
    </location>
</feature>
<evidence type="ECO:0000256" key="9">
    <source>
        <dbReference type="ARBA" id="ARBA00032824"/>
    </source>
</evidence>
<dbReference type="EMBL" id="LIXH01000023">
    <property type="protein sequence ID" value="KOS33125.1"/>
    <property type="molecule type" value="Genomic_DNA"/>
</dbReference>
<dbReference type="Proteomes" id="UP000306692">
    <property type="component" value="Unassembled WGS sequence"/>
</dbReference>
<evidence type="ECO:0000256" key="12">
    <source>
        <dbReference type="ARBA" id="ARBA00049091"/>
    </source>
</evidence>
<name>A0A024C629_HELPX</name>
<keyword evidence="7" id="KW-1015">Disulfide bond</keyword>
<reference evidence="19 25" key="2">
    <citation type="journal article" date="2017" name="Gut Pathog.">
        <title>Phylogenomics of Colombian Helicobacter pylori isolates.</title>
        <authorList>
            <person name="Gutierrez-Escobar A.J."/>
            <person name="Trujillo E."/>
            <person name="Acevedo O."/>
            <person name="Bravo M.M."/>
        </authorList>
    </citation>
    <scope>NUCLEOTIDE SEQUENCE [LARGE SCALE GENOMIC DNA]</scope>
    <source>
        <strain evidence="19 25">3076</strain>
    </source>
</reference>
<comment type="similarity">
    <text evidence="10">Belongs to the peroxiredoxin family. BCP/PrxQ subfamily.</text>
</comment>
<dbReference type="Proteomes" id="UP000220469">
    <property type="component" value="Unassembled WGS sequence"/>
</dbReference>
<reference evidence="18" key="6">
    <citation type="submission" date="2019-09" db="EMBL/GenBank/DDBJ databases">
        <authorList>
            <person name="Saranathan R."/>
            <person name="Levi M.H."/>
            <person name="Wattam A.R."/>
            <person name="Malek A."/>
            <person name="Behin D.S."/>
            <person name="Pan D.H."/>
            <person name="Jacobs W.R."/>
            <person name="Szymczak W.A."/>
        </authorList>
    </citation>
    <scope>NUCLEOTIDE SEQUENCE</scope>
    <source>
        <strain evidence="18">MHP34</strain>
    </source>
</reference>
<dbReference type="Proteomes" id="UP000470837">
    <property type="component" value="Unassembled WGS sequence"/>
</dbReference>
<keyword evidence="4" id="KW-0575">Peroxidase</keyword>
<dbReference type="SUPFAM" id="SSF52833">
    <property type="entry name" value="Thioredoxin-like"/>
    <property type="match status" value="1"/>
</dbReference>
<evidence type="ECO:0000256" key="11">
    <source>
        <dbReference type="ARBA" id="ARBA00042639"/>
    </source>
</evidence>
<evidence type="ECO:0000313" key="18">
    <source>
        <dbReference type="EMBL" id="MUU40385.1"/>
    </source>
</evidence>
<feature type="domain" description="Thioredoxin" evidence="16">
    <location>
        <begin position="4"/>
        <end position="152"/>
    </location>
</feature>
<evidence type="ECO:0000313" key="25">
    <source>
        <dbReference type="Proteomes" id="UP000220469"/>
    </source>
</evidence>
<dbReference type="AlphaFoldDB" id="A0A024C629"/>
<dbReference type="GO" id="GO:0008379">
    <property type="term" value="F:thioredoxin peroxidase activity"/>
    <property type="evidence" value="ECO:0007669"/>
    <property type="project" value="TreeGrafter"/>
</dbReference>